<protein>
    <submittedName>
        <fullName evidence="1">Uncharacterized protein</fullName>
    </submittedName>
</protein>
<name>A0A165ACT5_9CRUS</name>
<dbReference type="EMBL" id="LRGB01000626">
    <property type="protein sequence ID" value="KZS17463.1"/>
    <property type="molecule type" value="Genomic_DNA"/>
</dbReference>
<dbReference type="Proteomes" id="UP000076858">
    <property type="component" value="Unassembled WGS sequence"/>
</dbReference>
<comment type="caution">
    <text evidence="1">The sequence shown here is derived from an EMBL/GenBank/DDBJ whole genome shotgun (WGS) entry which is preliminary data.</text>
</comment>
<evidence type="ECO:0000313" key="2">
    <source>
        <dbReference type="Proteomes" id="UP000076858"/>
    </source>
</evidence>
<sequence length="62" mass="7207">MIIIKGKKNTWKRCNPTVTNKNKVSSDVVCRMLYEIRLQQVAGKKKTQIEVRLKCGEMAHEM</sequence>
<accession>A0A165ACT5</accession>
<organism evidence="1 2">
    <name type="scientific">Daphnia magna</name>
    <dbReference type="NCBI Taxonomy" id="35525"/>
    <lineage>
        <taxon>Eukaryota</taxon>
        <taxon>Metazoa</taxon>
        <taxon>Ecdysozoa</taxon>
        <taxon>Arthropoda</taxon>
        <taxon>Crustacea</taxon>
        <taxon>Branchiopoda</taxon>
        <taxon>Diplostraca</taxon>
        <taxon>Cladocera</taxon>
        <taxon>Anomopoda</taxon>
        <taxon>Daphniidae</taxon>
        <taxon>Daphnia</taxon>
    </lineage>
</organism>
<evidence type="ECO:0000313" key="1">
    <source>
        <dbReference type="EMBL" id="KZS17463.1"/>
    </source>
</evidence>
<keyword evidence="2" id="KW-1185">Reference proteome</keyword>
<dbReference type="AlphaFoldDB" id="A0A165ACT5"/>
<gene>
    <name evidence="1" type="ORF">APZ42_016343</name>
</gene>
<proteinExistence type="predicted"/>
<reference evidence="1 2" key="1">
    <citation type="submission" date="2016-03" db="EMBL/GenBank/DDBJ databases">
        <title>EvidentialGene: Evidence-directed Construction of Genes on Genomes.</title>
        <authorList>
            <person name="Gilbert D.G."/>
            <person name="Choi J.-H."/>
            <person name="Mockaitis K."/>
            <person name="Colbourne J."/>
            <person name="Pfrender M."/>
        </authorList>
    </citation>
    <scope>NUCLEOTIDE SEQUENCE [LARGE SCALE GENOMIC DNA]</scope>
    <source>
        <strain evidence="1 2">Xinb3</strain>
        <tissue evidence="1">Complete organism</tissue>
    </source>
</reference>